<evidence type="ECO:0000313" key="3">
    <source>
        <dbReference type="Proteomes" id="UP000664859"/>
    </source>
</evidence>
<name>A0A835ZE00_9STRA</name>
<sequence>MPRYLLLQCVAALGLGLCGLFYAAVSLALAAVVVVLAALAMLSVWVVRLLLKCHEQLERLKILKRPGIDETTLQLARVFNAHVYLRCQNIFCLDKYSKYQCGHAVPGAAAPSSAPVLSQTPYWYSSLSWFPPAPDALLPLQRRRTQRARTTAIRAAEFAAWLKGCAPHRAALLLLAHACTALAIACLLYVNLVYGVVFDERTGCGWLLTCFFAMLVEGIVQQPLVLMVTAVLGDFVEQGSNVLLDVLIGNN</sequence>
<keyword evidence="3" id="KW-1185">Reference proteome</keyword>
<protein>
    <submittedName>
        <fullName evidence="2">Uncharacterized protein</fullName>
    </submittedName>
</protein>
<organism evidence="2 3">
    <name type="scientific">Tribonema minus</name>
    <dbReference type="NCBI Taxonomy" id="303371"/>
    <lineage>
        <taxon>Eukaryota</taxon>
        <taxon>Sar</taxon>
        <taxon>Stramenopiles</taxon>
        <taxon>Ochrophyta</taxon>
        <taxon>PX clade</taxon>
        <taxon>Xanthophyceae</taxon>
        <taxon>Tribonematales</taxon>
        <taxon>Tribonemataceae</taxon>
        <taxon>Tribonema</taxon>
    </lineage>
</organism>
<evidence type="ECO:0000256" key="1">
    <source>
        <dbReference type="SAM" id="Phobius"/>
    </source>
</evidence>
<dbReference type="Proteomes" id="UP000664859">
    <property type="component" value="Unassembled WGS sequence"/>
</dbReference>
<gene>
    <name evidence="2" type="ORF">JKP88DRAFT_296446</name>
</gene>
<feature type="transmembrane region" description="Helical" evidence="1">
    <location>
        <begin position="33"/>
        <end position="51"/>
    </location>
</feature>
<dbReference type="EMBL" id="JAFCMP010000022">
    <property type="protein sequence ID" value="KAG5191236.1"/>
    <property type="molecule type" value="Genomic_DNA"/>
</dbReference>
<dbReference type="AlphaFoldDB" id="A0A835ZE00"/>
<keyword evidence="1" id="KW-0812">Transmembrane</keyword>
<dbReference type="OrthoDB" id="10674836at2759"/>
<keyword evidence="1" id="KW-1133">Transmembrane helix</keyword>
<feature type="transmembrane region" description="Helical" evidence="1">
    <location>
        <begin position="206"/>
        <end position="232"/>
    </location>
</feature>
<reference evidence="2" key="1">
    <citation type="submission" date="2021-02" db="EMBL/GenBank/DDBJ databases">
        <title>First Annotated Genome of the Yellow-green Alga Tribonema minus.</title>
        <authorList>
            <person name="Mahan K.M."/>
        </authorList>
    </citation>
    <scope>NUCLEOTIDE SEQUENCE</scope>
    <source>
        <strain evidence="2">UTEX B ZZ1240</strain>
    </source>
</reference>
<keyword evidence="1" id="KW-0472">Membrane</keyword>
<comment type="caution">
    <text evidence="2">The sequence shown here is derived from an EMBL/GenBank/DDBJ whole genome shotgun (WGS) entry which is preliminary data.</text>
</comment>
<evidence type="ECO:0000313" key="2">
    <source>
        <dbReference type="EMBL" id="KAG5191236.1"/>
    </source>
</evidence>
<feature type="transmembrane region" description="Helical" evidence="1">
    <location>
        <begin position="171"/>
        <end position="194"/>
    </location>
</feature>
<proteinExistence type="predicted"/>
<accession>A0A835ZE00</accession>